<dbReference type="Proteomes" id="UP001551011">
    <property type="component" value="Unassembled WGS sequence"/>
</dbReference>
<name>A0ABV3AF94_9ACTN</name>
<sequence length="60" mass="6382">MCVLTLRHQTIHPTANLDTPEPGIDLDIVTKAARTCRMDAVLSTSFGSGGQNAVLVFQAV</sequence>
<evidence type="ECO:0000313" key="2">
    <source>
        <dbReference type="Proteomes" id="UP001551011"/>
    </source>
</evidence>
<dbReference type="SUPFAM" id="SSF53901">
    <property type="entry name" value="Thiolase-like"/>
    <property type="match status" value="1"/>
</dbReference>
<accession>A0ABV3AF94</accession>
<gene>
    <name evidence="1" type="ORF">AB0H04_27770</name>
</gene>
<reference evidence="1 2" key="1">
    <citation type="submission" date="2024-06" db="EMBL/GenBank/DDBJ databases">
        <title>The Natural Products Discovery Center: Release of the First 8490 Sequenced Strains for Exploring Actinobacteria Biosynthetic Diversity.</title>
        <authorList>
            <person name="Kalkreuter E."/>
            <person name="Kautsar S.A."/>
            <person name="Yang D."/>
            <person name="Bader C.D."/>
            <person name="Teijaro C.N."/>
            <person name="Fluegel L."/>
            <person name="Davis C.M."/>
            <person name="Simpson J.R."/>
            <person name="Lauterbach L."/>
            <person name="Steele A.D."/>
            <person name="Gui C."/>
            <person name="Meng S."/>
            <person name="Li G."/>
            <person name="Viehrig K."/>
            <person name="Ye F."/>
            <person name="Su P."/>
            <person name="Kiefer A.F."/>
            <person name="Nichols A."/>
            <person name="Cepeda A.J."/>
            <person name="Yan W."/>
            <person name="Fan B."/>
            <person name="Jiang Y."/>
            <person name="Adhikari A."/>
            <person name="Zheng C.-J."/>
            <person name="Schuster L."/>
            <person name="Cowan T.M."/>
            <person name="Smanski M.J."/>
            <person name="Chevrette M.G."/>
            <person name="De Carvalho L.P.S."/>
            <person name="Shen B."/>
        </authorList>
    </citation>
    <scope>NUCLEOTIDE SEQUENCE [LARGE SCALE GENOMIC DNA]</scope>
    <source>
        <strain evidence="1 2">NPDC020594</strain>
    </source>
</reference>
<evidence type="ECO:0008006" key="3">
    <source>
        <dbReference type="Google" id="ProtNLM"/>
    </source>
</evidence>
<dbReference type="InterPro" id="IPR016039">
    <property type="entry name" value="Thiolase-like"/>
</dbReference>
<proteinExistence type="predicted"/>
<evidence type="ECO:0000313" key="1">
    <source>
        <dbReference type="EMBL" id="MEU5710627.1"/>
    </source>
</evidence>
<protein>
    <recommendedName>
        <fullName evidence="3">Beta-ketoacyl synthase C-terminal domain-containing protein</fullName>
    </recommendedName>
</protein>
<dbReference type="Gene3D" id="3.40.47.10">
    <property type="match status" value="1"/>
</dbReference>
<dbReference type="EMBL" id="JBFAEG010000021">
    <property type="protein sequence ID" value="MEU5710627.1"/>
    <property type="molecule type" value="Genomic_DNA"/>
</dbReference>
<dbReference type="RefSeq" id="WP_030646691.1">
    <property type="nucleotide sequence ID" value="NZ_JBFAEG010000021.1"/>
</dbReference>
<organism evidence="1 2">
    <name type="scientific">Streptomyces flaveolus</name>
    <dbReference type="NCBI Taxonomy" id="67297"/>
    <lineage>
        <taxon>Bacteria</taxon>
        <taxon>Bacillati</taxon>
        <taxon>Actinomycetota</taxon>
        <taxon>Actinomycetes</taxon>
        <taxon>Kitasatosporales</taxon>
        <taxon>Streptomycetaceae</taxon>
        <taxon>Streptomyces</taxon>
    </lineage>
</organism>
<comment type="caution">
    <text evidence="1">The sequence shown here is derived from an EMBL/GenBank/DDBJ whole genome shotgun (WGS) entry which is preliminary data.</text>
</comment>
<keyword evidence="2" id="KW-1185">Reference proteome</keyword>